<dbReference type="EMBL" id="CAXKWB010001786">
    <property type="protein sequence ID" value="CAL4065470.1"/>
    <property type="molecule type" value="Genomic_DNA"/>
</dbReference>
<dbReference type="InterPro" id="IPR025712">
    <property type="entry name" value="Nup54_alpha-helical_dom"/>
</dbReference>
<proteinExistence type="predicted"/>
<dbReference type="PANTHER" id="PTHR13000">
    <property type="entry name" value="NUCLEOPORIN P54"/>
    <property type="match status" value="1"/>
</dbReference>
<evidence type="ECO:0000256" key="2">
    <source>
        <dbReference type="ARBA" id="ARBA00022448"/>
    </source>
</evidence>
<keyword evidence="6" id="KW-1185">Reference proteome</keyword>
<dbReference type="GO" id="GO:0044613">
    <property type="term" value="C:nuclear pore central transport channel"/>
    <property type="evidence" value="ECO:0007669"/>
    <property type="project" value="TreeGrafter"/>
</dbReference>
<dbReference type="Proteomes" id="UP001497623">
    <property type="component" value="Unassembled WGS sequence"/>
</dbReference>
<evidence type="ECO:0000313" key="6">
    <source>
        <dbReference type="Proteomes" id="UP001497623"/>
    </source>
</evidence>
<accession>A0AAV2PYE9</accession>
<dbReference type="GO" id="GO:0006607">
    <property type="term" value="P:NLS-bearing protein import into nucleus"/>
    <property type="evidence" value="ECO:0007669"/>
    <property type="project" value="TreeGrafter"/>
</dbReference>
<name>A0AAV2PYE9_MEGNR</name>
<comment type="subcellular location">
    <subcellularLocation>
        <location evidence="1">Nucleus</location>
    </subcellularLocation>
</comment>
<comment type="caution">
    <text evidence="5">The sequence shown here is derived from an EMBL/GenBank/DDBJ whole genome shotgun (WGS) entry which is preliminary data.</text>
</comment>
<evidence type="ECO:0000256" key="1">
    <source>
        <dbReference type="ARBA" id="ARBA00004123"/>
    </source>
</evidence>
<keyword evidence="2" id="KW-0813">Transport</keyword>
<sequence length="453" mass="50070">GFGGFGTAPASSASTGFSFNSGNTAAKPAFGGFNTSAPTAGGTGLFGTTAPSTFGQAKPAFGVQQPDPQQQQQVPDPTLALHLAICAPNFFNNENDEVLKKWNWVQAIWGAGKGYFAPNVPPVEFTPENPYCRFKVICYSPIPKKRNEDGQVQLTFAKGQSEVETHKDNIANQLKAMLGGADVVVEAMAAVTDTKTNVTIYVQQIFPNGDKQKAPAMDVYRYLVGPNHQHTLKNLFVESIIPLVSLTETQLKEYLDTPQRGIDPALWEQGKRENPDPKKYIPVVIIGFQELAKRFKVQIDHAAQLQSAMEETSEGIQDLRHKQTMMKANIQNARWKHAALTRRILKLVSSQEVERKRGVPLDQTEEQIRMRLEDLYMQLTQPTQYRGCLNELMAQMSVAAGSDVSGPRYGLVGDVEKDLTQYLKWQQEALGSIVSVLKEDNKTADAMLQEVHS</sequence>
<gene>
    <name evidence="5" type="ORF">MNOR_LOCUS4798</name>
</gene>
<dbReference type="InterPro" id="IPR024864">
    <property type="entry name" value="Nup54/Nup57/Nup44"/>
</dbReference>
<evidence type="ECO:0000313" key="5">
    <source>
        <dbReference type="EMBL" id="CAL4065470.1"/>
    </source>
</evidence>
<dbReference type="Gene3D" id="1.20.5.490">
    <property type="entry name" value="Single helix bin"/>
    <property type="match status" value="1"/>
</dbReference>
<reference evidence="5 6" key="1">
    <citation type="submission" date="2024-05" db="EMBL/GenBank/DDBJ databases">
        <authorList>
            <person name="Wallberg A."/>
        </authorList>
    </citation>
    <scope>NUCLEOTIDE SEQUENCE [LARGE SCALE GENOMIC DNA]</scope>
</reference>
<protein>
    <recommendedName>
        <fullName evidence="4">Nucleoporin Nup54 alpha-helical domain-containing protein</fullName>
    </recommendedName>
</protein>
<dbReference type="PANTHER" id="PTHR13000:SF0">
    <property type="entry name" value="NUCLEOPORIN P54"/>
    <property type="match status" value="1"/>
</dbReference>
<evidence type="ECO:0000256" key="3">
    <source>
        <dbReference type="ARBA" id="ARBA00023242"/>
    </source>
</evidence>
<dbReference type="GO" id="GO:0036228">
    <property type="term" value="P:protein localization to nuclear inner membrane"/>
    <property type="evidence" value="ECO:0007669"/>
    <property type="project" value="TreeGrafter"/>
</dbReference>
<feature type="non-terminal residue" evidence="5">
    <location>
        <position position="1"/>
    </location>
</feature>
<feature type="domain" description="Nucleoporin Nup54 alpha-helical" evidence="4">
    <location>
        <begin position="260"/>
        <end position="396"/>
    </location>
</feature>
<dbReference type="AlphaFoldDB" id="A0AAV2PYE9"/>
<keyword evidence="3" id="KW-0539">Nucleus</keyword>
<organism evidence="5 6">
    <name type="scientific">Meganyctiphanes norvegica</name>
    <name type="common">Northern krill</name>
    <name type="synonym">Thysanopoda norvegica</name>
    <dbReference type="NCBI Taxonomy" id="48144"/>
    <lineage>
        <taxon>Eukaryota</taxon>
        <taxon>Metazoa</taxon>
        <taxon>Ecdysozoa</taxon>
        <taxon>Arthropoda</taxon>
        <taxon>Crustacea</taxon>
        <taxon>Multicrustacea</taxon>
        <taxon>Malacostraca</taxon>
        <taxon>Eumalacostraca</taxon>
        <taxon>Eucarida</taxon>
        <taxon>Euphausiacea</taxon>
        <taxon>Euphausiidae</taxon>
        <taxon>Meganyctiphanes</taxon>
    </lineage>
</organism>
<dbReference type="GO" id="GO:0006999">
    <property type="term" value="P:nuclear pore organization"/>
    <property type="evidence" value="ECO:0007669"/>
    <property type="project" value="TreeGrafter"/>
</dbReference>
<dbReference type="Pfam" id="PF13874">
    <property type="entry name" value="Nup54"/>
    <property type="match status" value="1"/>
</dbReference>
<dbReference type="GO" id="GO:0017056">
    <property type="term" value="F:structural constituent of nuclear pore"/>
    <property type="evidence" value="ECO:0007669"/>
    <property type="project" value="TreeGrafter"/>
</dbReference>
<evidence type="ECO:0000259" key="4">
    <source>
        <dbReference type="Pfam" id="PF13874"/>
    </source>
</evidence>